<dbReference type="InterPro" id="IPR001104">
    <property type="entry name" value="3-oxo-5_a-steroid_4-DH_C"/>
</dbReference>
<keyword evidence="9" id="KW-1185">Reference proteome</keyword>
<proteinExistence type="inferred from homology"/>
<dbReference type="FunFam" id="1.20.120.1630:FF:000014">
    <property type="entry name" value="Steroid 5-alpha reductase, putative"/>
    <property type="match status" value="1"/>
</dbReference>
<dbReference type="Proteomes" id="UP000605846">
    <property type="component" value="Unassembled WGS sequence"/>
</dbReference>
<feature type="transmembrane region" description="Helical" evidence="6">
    <location>
        <begin position="60"/>
        <end position="78"/>
    </location>
</feature>
<evidence type="ECO:0000256" key="4">
    <source>
        <dbReference type="ARBA" id="ARBA00022989"/>
    </source>
</evidence>
<sequence>MSNVIETLRQYLPSALAEDDVIFYYTIILILIIPACVFIQAPYGRFSGNWTKKFTFNGKYSWFVMEIVSACVLLYTTGLSLVSTQWLLAGLWLIHYCNRAIIHPIRAPSMAPIHLTVMLSAVLFNGVNGYTNGVWLRDHAVPFSVHLWIGIVLWAIGFTLNIYHDTLLFQLRQQGKGYFIPHGGLFEYVSCANYLSELIEWTGYAIAAWPSAPALLFVAATAANLMPRARHTHRWYQQKFEDYPRNRTAIIPYLF</sequence>
<evidence type="ECO:0000256" key="3">
    <source>
        <dbReference type="ARBA" id="ARBA00022692"/>
    </source>
</evidence>
<dbReference type="AlphaFoldDB" id="A0A8H7BSX6"/>
<dbReference type="GO" id="GO:0008202">
    <property type="term" value="P:steroid metabolic process"/>
    <property type="evidence" value="ECO:0007669"/>
    <property type="project" value="InterPro"/>
</dbReference>
<dbReference type="PROSITE" id="PS50244">
    <property type="entry name" value="S5A_REDUCTASE"/>
    <property type="match status" value="1"/>
</dbReference>
<evidence type="ECO:0000256" key="2">
    <source>
        <dbReference type="ARBA" id="ARBA00007742"/>
    </source>
</evidence>
<dbReference type="PANTHER" id="PTHR10556">
    <property type="entry name" value="3-OXO-5-ALPHA-STEROID 4-DEHYDROGENASE"/>
    <property type="match status" value="1"/>
</dbReference>
<reference evidence="8" key="1">
    <citation type="submission" date="2020-01" db="EMBL/GenBank/DDBJ databases">
        <title>Genome Sequencing of Three Apophysomyces-Like Fungal Strains Confirms a Novel Fungal Genus in the Mucoromycota with divergent Burkholderia-like Endosymbiotic Bacteria.</title>
        <authorList>
            <person name="Stajich J.E."/>
            <person name="Macias A.M."/>
            <person name="Carter-House D."/>
            <person name="Lovett B."/>
            <person name="Kasson L.R."/>
            <person name="Berry K."/>
            <person name="Grigoriev I."/>
            <person name="Chang Y."/>
            <person name="Spatafora J."/>
            <person name="Kasson M.T."/>
        </authorList>
    </citation>
    <scope>NUCLEOTIDE SEQUENCE</scope>
    <source>
        <strain evidence="8">NRRL A-21654</strain>
    </source>
</reference>
<dbReference type="PIRSF" id="PIRSF015596">
    <property type="entry name" value="5_alpha-SR2"/>
    <property type="match status" value="1"/>
</dbReference>
<keyword evidence="4 6" id="KW-1133">Transmembrane helix</keyword>
<dbReference type="GO" id="GO:0016020">
    <property type="term" value="C:membrane"/>
    <property type="evidence" value="ECO:0007669"/>
    <property type="project" value="UniProtKB-SubCell"/>
</dbReference>
<evidence type="ECO:0000256" key="6">
    <source>
        <dbReference type="SAM" id="Phobius"/>
    </source>
</evidence>
<evidence type="ECO:0000256" key="1">
    <source>
        <dbReference type="ARBA" id="ARBA00004141"/>
    </source>
</evidence>
<feature type="transmembrane region" description="Helical" evidence="6">
    <location>
        <begin position="175"/>
        <end position="195"/>
    </location>
</feature>
<comment type="subcellular location">
    <subcellularLocation>
        <location evidence="1">Membrane</location>
        <topology evidence="1">Multi-pass membrane protein</topology>
    </subcellularLocation>
</comment>
<accession>A0A8H7BSX6</accession>
<keyword evidence="3 6" id="KW-0812">Transmembrane</keyword>
<feature type="transmembrane region" description="Helical" evidence="6">
    <location>
        <begin position="113"/>
        <end position="131"/>
    </location>
</feature>
<dbReference type="InterPro" id="IPR016636">
    <property type="entry name" value="3-oxo-5-alpha-steroid_4-DH"/>
</dbReference>
<comment type="caution">
    <text evidence="8">The sequence shown here is derived from an EMBL/GenBank/DDBJ whole genome shotgun (WGS) entry which is preliminary data.</text>
</comment>
<comment type="similarity">
    <text evidence="2">Belongs to the steroid 5-alpha reductase family.</text>
</comment>
<name>A0A8H7BSX6_9FUNG</name>
<feature type="transmembrane region" description="Helical" evidence="6">
    <location>
        <begin position="201"/>
        <end position="225"/>
    </location>
</feature>
<evidence type="ECO:0000313" key="8">
    <source>
        <dbReference type="EMBL" id="KAF7729419.1"/>
    </source>
</evidence>
<keyword evidence="5 6" id="KW-0472">Membrane</keyword>
<feature type="transmembrane region" description="Helical" evidence="6">
    <location>
        <begin position="143"/>
        <end position="163"/>
    </location>
</feature>
<dbReference type="OrthoDB" id="5788137at2759"/>
<feature type="transmembrane region" description="Helical" evidence="6">
    <location>
        <begin position="22"/>
        <end position="39"/>
    </location>
</feature>
<evidence type="ECO:0000256" key="5">
    <source>
        <dbReference type="ARBA" id="ARBA00023136"/>
    </source>
</evidence>
<evidence type="ECO:0000259" key="7">
    <source>
        <dbReference type="Pfam" id="PF02544"/>
    </source>
</evidence>
<dbReference type="EMBL" id="JABAYA010000025">
    <property type="protein sequence ID" value="KAF7729419.1"/>
    <property type="molecule type" value="Genomic_DNA"/>
</dbReference>
<dbReference type="InterPro" id="IPR039357">
    <property type="entry name" value="SRD5A/TECR"/>
</dbReference>
<dbReference type="Pfam" id="PF02544">
    <property type="entry name" value="Steroid_dh"/>
    <property type="match status" value="1"/>
</dbReference>
<dbReference type="PANTHER" id="PTHR10556:SF43">
    <property type="entry name" value="STEROID 5-ALPHA-REDUCTASE DET2"/>
    <property type="match status" value="1"/>
</dbReference>
<organism evidence="8 9">
    <name type="scientific">Apophysomyces ossiformis</name>
    <dbReference type="NCBI Taxonomy" id="679940"/>
    <lineage>
        <taxon>Eukaryota</taxon>
        <taxon>Fungi</taxon>
        <taxon>Fungi incertae sedis</taxon>
        <taxon>Mucoromycota</taxon>
        <taxon>Mucoromycotina</taxon>
        <taxon>Mucoromycetes</taxon>
        <taxon>Mucorales</taxon>
        <taxon>Mucorineae</taxon>
        <taxon>Mucoraceae</taxon>
        <taxon>Apophysomyces</taxon>
    </lineage>
</organism>
<feature type="domain" description="3-oxo-5-alpha-steroid 4-dehydrogenase C-terminal" evidence="7">
    <location>
        <begin position="113"/>
        <end position="255"/>
    </location>
</feature>
<gene>
    <name evidence="8" type="ORF">EC973_004398</name>
</gene>
<protein>
    <recommendedName>
        <fullName evidence="7">3-oxo-5-alpha-steroid 4-dehydrogenase C-terminal domain-containing protein</fullName>
    </recommendedName>
</protein>
<dbReference type="GO" id="GO:0003865">
    <property type="term" value="F:3-oxo-5-alpha-steroid 4-dehydrogenase activity"/>
    <property type="evidence" value="ECO:0007669"/>
    <property type="project" value="InterPro"/>
</dbReference>
<dbReference type="Gene3D" id="1.20.120.1630">
    <property type="match status" value="1"/>
</dbReference>
<evidence type="ECO:0000313" key="9">
    <source>
        <dbReference type="Proteomes" id="UP000605846"/>
    </source>
</evidence>